<keyword evidence="3" id="KW-1185">Reference proteome</keyword>
<name>A0A0G4J188_PLABS</name>
<proteinExistence type="predicted"/>
<organism evidence="2 3">
    <name type="scientific">Plasmodiophora brassicae</name>
    <name type="common">Clubroot disease agent</name>
    <dbReference type="NCBI Taxonomy" id="37360"/>
    <lineage>
        <taxon>Eukaryota</taxon>
        <taxon>Sar</taxon>
        <taxon>Rhizaria</taxon>
        <taxon>Endomyxa</taxon>
        <taxon>Phytomyxea</taxon>
        <taxon>Plasmodiophorida</taxon>
        <taxon>Plasmodiophoridae</taxon>
        <taxon>Plasmodiophora</taxon>
    </lineage>
</organism>
<dbReference type="Proteomes" id="UP000039324">
    <property type="component" value="Unassembled WGS sequence"/>
</dbReference>
<feature type="compositionally biased region" description="Basic and acidic residues" evidence="1">
    <location>
        <begin position="110"/>
        <end position="122"/>
    </location>
</feature>
<feature type="compositionally biased region" description="Low complexity" evidence="1">
    <location>
        <begin position="146"/>
        <end position="158"/>
    </location>
</feature>
<evidence type="ECO:0000313" key="3">
    <source>
        <dbReference type="Proteomes" id="UP000039324"/>
    </source>
</evidence>
<evidence type="ECO:0000313" key="2">
    <source>
        <dbReference type="EMBL" id="CEP01393.1"/>
    </source>
</evidence>
<feature type="compositionally biased region" description="Polar residues" evidence="1">
    <location>
        <begin position="57"/>
        <end position="79"/>
    </location>
</feature>
<dbReference type="AlphaFoldDB" id="A0A0G4J188"/>
<feature type="compositionally biased region" description="Polar residues" evidence="1">
    <location>
        <begin position="34"/>
        <end position="45"/>
    </location>
</feature>
<sequence>MSSPTALATIAKTCPSAATTTNISAPDPSADDTGASTDCYRSSSIDAACSDPDRATAGNQRSDRSTAGNQRSDLSTTGNERSDHPTADNDSANRPAVINAAPDGPAANDRAPHYARADDERSGATSTHPGPEHANASAKFRNSGPTAAATAVTAANARTEFHHPGAAQSAISARRDERTHDVSSDESSGVKVGSGWSIAIERDDRARRVREQGAGRVVVAEGDQVRTHRQQRDTVQQHDERRQHVGPVNGCSGGIRRYGDMTVCKYTPPSLVGRDEG</sequence>
<evidence type="ECO:0000256" key="1">
    <source>
        <dbReference type="SAM" id="MobiDB-lite"/>
    </source>
</evidence>
<reference evidence="2 3" key="1">
    <citation type="submission" date="2015-02" db="EMBL/GenBank/DDBJ databases">
        <authorList>
            <person name="Chooi Y.-H."/>
        </authorList>
    </citation>
    <scope>NUCLEOTIDE SEQUENCE [LARGE SCALE GENOMIC DNA]</scope>
    <source>
        <strain evidence="2">E3</strain>
    </source>
</reference>
<dbReference type="EMBL" id="CDSF01000112">
    <property type="protein sequence ID" value="CEP01393.1"/>
    <property type="molecule type" value="Genomic_DNA"/>
</dbReference>
<feature type="compositionally biased region" description="Basic and acidic residues" evidence="1">
    <location>
        <begin position="229"/>
        <end position="243"/>
    </location>
</feature>
<feature type="region of interest" description="Disordered" evidence="1">
    <location>
        <begin position="16"/>
        <end position="192"/>
    </location>
</feature>
<gene>
    <name evidence="2" type="ORF">PBRA_001999</name>
</gene>
<protein>
    <submittedName>
        <fullName evidence="2">Uncharacterized protein</fullName>
    </submittedName>
</protein>
<feature type="compositionally biased region" description="Basic and acidic residues" evidence="1">
    <location>
        <begin position="173"/>
        <end position="183"/>
    </location>
</feature>
<accession>A0A0G4J188</accession>
<feature type="region of interest" description="Disordered" evidence="1">
    <location>
        <begin position="229"/>
        <end position="251"/>
    </location>
</feature>